<dbReference type="Pfam" id="PF19606">
    <property type="entry name" value="DUF6111"/>
    <property type="match status" value="1"/>
</dbReference>
<accession>A0A3D9Z0V1</accession>
<gene>
    <name evidence="2" type="ORF">DES32_1346</name>
</gene>
<evidence type="ECO:0000256" key="1">
    <source>
        <dbReference type="SAM" id="Phobius"/>
    </source>
</evidence>
<keyword evidence="1" id="KW-1133">Transmembrane helix</keyword>
<keyword evidence="3" id="KW-1185">Reference proteome</keyword>
<proteinExistence type="predicted"/>
<feature type="transmembrane region" description="Helical" evidence="1">
    <location>
        <begin position="42"/>
        <end position="63"/>
    </location>
</feature>
<dbReference type="EMBL" id="QUMO01000002">
    <property type="protein sequence ID" value="REF87718.1"/>
    <property type="molecule type" value="Genomic_DNA"/>
</dbReference>
<dbReference type="Proteomes" id="UP000256900">
    <property type="component" value="Unassembled WGS sequence"/>
</dbReference>
<keyword evidence="1" id="KW-0812">Transmembrane</keyword>
<organism evidence="2 3">
    <name type="scientific">Methylovirgula ligni</name>
    <dbReference type="NCBI Taxonomy" id="569860"/>
    <lineage>
        <taxon>Bacteria</taxon>
        <taxon>Pseudomonadati</taxon>
        <taxon>Pseudomonadota</taxon>
        <taxon>Alphaproteobacteria</taxon>
        <taxon>Hyphomicrobiales</taxon>
        <taxon>Beijerinckiaceae</taxon>
        <taxon>Methylovirgula</taxon>
    </lineage>
</organism>
<sequence length="86" mass="9615">MWRVVLRPALLFLAPFLLYVAWLALSRTMPFARQHWGRTVVSNLTLLGLAVAVIGMLAFGIFADRRFGAYQPAHIENGVLVPGHIQ</sequence>
<evidence type="ECO:0000313" key="2">
    <source>
        <dbReference type="EMBL" id="REF87718.1"/>
    </source>
</evidence>
<keyword evidence="1" id="KW-0472">Membrane</keyword>
<evidence type="ECO:0000313" key="3">
    <source>
        <dbReference type="Proteomes" id="UP000256900"/>
    </source>
</evidence>
<reference evidence="2 3" key="1">
    <citation type="submission" date="2018-08" db="EMBL/GenBank/DDBJ databases">
        <title>Genomic Encyclopedia of Type Strains, Phase IV (KMG-IV): sequencing the most valuable type-strain genomes for metagenomic binning, comparative biology and taxonomic classification.</title>
        <authorList>
            <person name="Goeker M."/>
        </authorList>
    </citation>
    <scope>NUCLEOTIDE SEQUENCE [LARGE SCALE GENOMIC DNA]</scope>
    <source>
        <strain evidence="2 3">BW863</strain>
    </source>
</reference>
<dbReference type="AlphaFoldDB" id="A0A3D9Z0V1"/>
<comment type="caution">
    <text evidence="2">The sequence shown here is derived from an EMBL/GenBank/DDBJ whole genome shotgun (WGS) entry which is preliminary data.</text>
</comment>
<dbReference type="InterPro" id="IPR046093">
    <property type="entry name" value="DUF6111"/>
</dbReference>
<name>A0A3D9Z0V1_9HYPH</name>
<dbReference type="OrthoDB" id="7366326at2"/>
<dbReference type="RefSeq" id="WP_115835889.1">
    <property type="nucleotide sequence ID" value="NZ_CP025086.1"/>
</dbReference>
<protein>
    <submittedName>
        <fullName evidence="2">Uncharacterized protein</fullName>
    </submittedName>
</protein>